<comment type="caution">
    <text evidence="3">The sequence shown here is derived from an EMBL/GenBank/DDBJ whole genome shotgun (WGS) entry which is preliminary data.</text>
</comment>
<evidence type="ECO:0000256" key="1">
    <source>
        <dbReference type="ARBA" id="ARBA00006525"/>
    </source>
</evidence>
<dbReference type="InterPro" id="IPR003488">
    <property type="entry name" value="DprA"/>
</dbReference>
<dbReference type="EMBL" id="JACHJD010000026">
    <property type="protein sequence ID" value="MBB5109318.1"/>
    <property type="molecule type" value="Genomic_DNA"/>
</dbReference>
<gene>
    <name evidence="3" type="ORF">FHS40_008446</name>
</gene>
<evidence type="ECO:0000313" key="4">
    <source>
        <dbReference type="Proteomes" id="UP000549009"/>
    </source>
</evidence>
<comment type="similarity">
    <text evidence="1">Belongs to the DprA/Smf family.</text>
</comment>
<dbReference type="RefSeq" id="WP_184926280.1">
    <property type="nucleotide sequence ID" value="NZ_BMSQ01000030.1"/>
</dbReference>
<dbReference type="PANTHER" id="PTHR43022:SF1">
    <property type="entry name" value="PROTEIN SMF"/>
    <property type="match status" value="1"/>
</dbReference>
<evidence type="ECO:0000259" key="2">
    <source>
        <dbReference type="Pfam" id="PF02481"/>
    </source>
</evidence>
<dbReference type="GO" id="GO:0009294">
    <property type="term" value="P:DNA-mediated transformation"/>
    <property type="evidence" value="ECO:0007669"/>
    <property type="project" value="InterPro"/>
</dbReference>
<proteinExistence type="inferred from homology"/>
<organism evidence="3 4">
    <name type="scientific">Streptomyces spectabilis</name>
    <dbReference type="NCBI Taxonomy" id="68270"/>
    <lineage>
        <taxon>Bacteria</taxon>
        <taxon>Bacillati</taxon>
        <taxon>Actinomycetota</taxon>
        <taxon>Actinomycetes</taxon>
        <taxon>Kitasatosporales</taxon>
        <taxon>Streptomycetaceae</taxon>
        <taxon>Streptomyces</taxon>
    </lineage>
</organism>
<dbReference type="InterPro" id="IPR057666">
    <property type="entry name" value="DrpA_SLOG"/>
</dbReference>
<reference evidence="3 4" key="1">
    <citation type="submission" date="2020-08" db="EMBL/GenBank/DDBJ databases">
        <title>Genomic Encyclopedia of Type Strains, Phase III (KMG-III): the genomes of soil and plant-associated and newly described type strains.</title>
        <authorList>
            <person name="Whitman W."/>
        </authorList>
    </citation>
    <scope>NUCLEOTIDE SEQUENCE [LARGE SCALE GENOMIC DNA]</scope>
    <source>
        <strain evidence="3 4">CECT 3146</strain>
    </source>
</reference>
<dbReference type="Proteomes" id="UP000549009">
    <property type="component" value="Unassembled WGS sequence"/>
</dbReference>
<dbReference type="SUPFAM" id="SSF102405">
    <property type="entry name" value="MCP/YpsA-like"/>
    <property type="match status" value="1"/>
</dbReference>
<evidence type="ECO:0000313" key="3">
    <source>
        <dbReference type="EMBL" id="MBB5109318.1"/>
    </source>
</evidence>
<keyword evidence="4" id="KW-1185">Reference proteome</keyword>
<dbReference type="Pfam" id="PF02481">
    <property type="entry name" value="DNA_processg_A"/>
    <property type="match status" value="1"/>
</dbReference>
<protein>
    <submittedName>
        <fullName evidence="3">DNA processing protein</fullName>
    </submittedName>
</protein>
<name>A0A7W8EZD4_STRST</name>
<dbReference type="AlphaFoldDB" id="A0A7W8EZD4"/>
<dbReference type="PANTHER" id="PTHR43022">
    <property type="entry name" value="PROTEIN SMF"/>
    <property type="match status" value="1"/>
</dbReference>
<dbReference type="Gene3D" id="3.40.50.450">
    <property type="match status" value="1"/>
</dbReference>
<accession>A0A7W8EZD4</accession>
<feature type="domain" description="Smf/DprA SLOG" evidence="2">
    <location>
        <begin position="67"/>
        <end position="268"/>
    </location>
</feature>
<sequence length="279" mass="28932">MPENTLSDRAALAALSTHFRPEQVASDLASMPPNEVWRQRALRDVSGRLAGYTPPDVLADARTACPFIIPSDPQWPAALDDLGPACPLGLWVRGHDQLPRLTANSVTVTGNRIASDQALAQAQVFARALAAAGHTVTATLAFGVDCAAQRAAAHEGHATLAVLPRGLDRAHPHANAPLLRSIPANGGAVVSLYPPGTVPSGVTLKDSARLLVALTGAVVLIEGADHSAATHVAETALALKRPLFAVPASGDVRSSGNARLLSQQRAMPCPEPAYALALL</sequence>